<dbReference type="AlphaFoldDB" id="A0A835MFD2"/>
<dbReference type="InterPro" id="IPR020541">
    <property type="entry name" value="Chorismate_synthase_CS"/>
</dbReference>
<dbReference type="PANTHER" id="PTHR28110:SF1">
    <property type="entry name" value="TRANSMEMBRANE PROTEIN"/>
    <property type="match status" value="1"/>
</dbReference>
<reference evidence="7 8" key="1">
    <citation type="submission" date="2020-10" db="EMBL/GenBank/DDBJ databases">
        <title>The Coptis chinensis genome and diversification of protoberbering-type alkaloids.</title>
        <authorList>
            <person name="Wang B."/>
            <person name="Shu S."/>
            <person name="Song C."/>
            <person name="Liu Y."/>
        </authorList>
    </citation>
    <scope>NUCLEOTIDE SEQUENCE [LARGE SCALE GENOMIC DNA]</scope>
    <source>
        <strain evidence="7">HL-2020</strain>
        <tissue evidence="7">Leaf</tissue>
    </source>
</reference>
<evidence type="ECO:0000313" key="8">
    <source>
        <dbReference type="Proteomes" id="UP000631114"/>
    </source>
</evidence>
<evidence type="ECO:0000256" key="1">
    <source>
        <dbReference type="ARBA" id="ARBA00005044"/>
    </source>
</evidence>
<dbReference type="SUPFAM" id="SSF103263">
    <property type="entry name" value="Chorismate synthase, AroC"/>
    <property type="match status" value="1"/>
</dbReference>
<dbReference type="GO" id="GO:0005737">
    <property type="term" value="C:cytoplasm"/>
    <property type="evidence" value="ECO:0007669"/>
    <property type="project" value="TreeGrafter"/>
</dbReference>
<proteinExistence type="inferred from homology"/>
<name>A0A835MFD2_9MAGN</name>
<dbReference type="UniPathway" id="UPA00053">
    <property type="reaction ID" value="UER00090"/>
</dbReference>
<dbReference type="Pfam" id="PF01264">
    <property type="entry name" value="Chorismate_synt"/>
    <property type="match status" value="1"/>
</dbReference>
<keyword evidence="6" id="KW-0456">Lyase</keyword>
<evidence type="ECO:0000256" key="3">
    <source>
        <dbReference type="ARBA" id="ARBA00013036"/>
    </source>
</evidence>
<dbReference type="OrthoDB" id="1932132at2759"/>
<organism evidence="7 8">
    <name type="scientific">Coptis chinensis</name>
    <dbReference type="NCBI Taxonomy" id="261450"/>
    <lineage>
        <taxon>Eukaryota</taxon>
        <taxon>Viridiplantae</taxon>
        <taxon>Streptophyta</taxon>
        <taxon>Embryophyta</taxon>
        <taxon>Tracheophyta</taxon>
        <taxon>Spermatophyta</taxon>
        <taxon>Magnoliopsida</taxon>
        <taxon>Ranunculales</taxon>
        <taxon>Ranunculaceae</taxon>
        <taxon>Coptidoideae</taxon>
        <taxon>Coptis</taxon>
    </lineage>
</organism>
<dbReference type="Proteomes" id="UP000631114">
    <property type="component" value="Unassembled WGS sequence"/>
</dbReference>
<dbReference type="PANTHER" id="PTHR28110">
    <property type="entry name" value="TRANSMEMBRANE PROTEIN"/>
    <property type="match status" value="1"/>
</dbReference>
<comment type="similarity">
    <text evidence="2">Belongs to the chorismate synthase family.</text>
</comment>
<dbReference type="GO" id="GO:0008652">
    <property type="term" value="P:amino acid biosynthetic process"/>
    <property type="evidence" value="ECO:0007669"/>
    <property type="project" value="UniProtKB-KW"/>
</dbReference>
<accession>A0A835MFD2</accession>
<keyword evidence="8" id="KW-1185">Reference proteome</keyword>
<protein>
    <recommendedName>
        <fullName evidence="3">chorismate synthase</fullName>
        <ecNumber evidence="3">4.2.3.5</ecNumber>
    </recommendedName>
</protein>
<dbReference type="EC" id="4.2.3.5" evidence="3"/>
<evidence type="ECO:0000256" key="2">
    <source>
        <dbReference type="ARBA" id="ARBA00008014"/>
    </source>
</evidence>
<dbReference type="InterPro" id="IPR055323">
    <property type="entry name" value="C57A10.07/YOR238W"/>
</dbReference>
<keyword evidence="5" id="KW-0057">Aromatic amino acid biosynthesis</keyword>
<evidence type="ECO:0000256" key="5">
    <source>
        <dbReference type="ARBA" id="ARBA00023141"/>
    </source>
</evidence>
<dbReference type="InterPro" id="IPR035904">
    <property type="entry name" value="Chorismate_synth_AroC_sf"/>
</dbReference>
<evidence type="ECO:0000313" key="7">
    <source>
        <dbReference type="EMBL" id="KAF9625074.1"/>
    </source>
</evidence>
<dbReference type="GO" id="GO:0004107">
    <property type="term" value="F:chorismate synthase activity"/>
    <property type="evidence" value="ECO:0007669"/>
    <property type="project" value="UniProtKB-EC"/>
</dbReference>
<sequence>MFIENGDKNSSYAELWHACAWPFVNVPRVGEKVFYFPQGHLEQDYSEMALAYRPSLADATYDFKYGVRAVQGGGRSSARETIGRVAAGAVAKIILRAYAGTEAMVAGHSVYTSSSCGKVDKEDSWFLESYQKHPGQATTFLRHIKEGVDIASKDEEALLLFSGGETRKDAGPRSEAQSYWAVAESKDWLIGMFELMWPYLDKAICKTAKNIAKPIIAEQIPKYKIDSVEFEELTLGCLPPTFQEWVMMIALLQHLIAYTLEKIMTINKDIVSEKVERVGDGTTRVVLFAEEFLKEAKLFIEDGVHSKSYT</sequence>
<keyword evidence="4" id="KW-0028">Amino-acid biosynthesis</keyword>
<dbReference type="GO" id="GO:0009073">
    <property type="term" value="P:aromatic amino acid family biosynthetic process"/>
    <property type="evidence" value="ECO:0007669"/>
    <property type="project" value="UniProtKB-KW"/>
</dbReference>
<dbReference type="InterPro" id="IPR027413">
    <property type="entry name" value="GROEL-like_equatorial_sf"/>
</dbReference>
<dbReference type="InterPro" id="IPR000453">
    <property type="entry name" value="Chorismate_synth"/>
</dbReference>
<evidence type="ECO:0000256" key="4">
    <source>
        <dbReference type="ARBA" id="ARBA00022605"/>
    </source>
</evidence>
<evidence type="ECO:0000256" key="6">
    <source>
        <dbReference type="ARBA" id="ARBA00023239"/>
    </source>
</evidence>
<comment type="caution">
    <text evidence="7">The sequence shown here is derived from an EMBL/GenBank/DDBJ whole genome shotgun (WGS) entry which is preliminary data.</text>
</comment>
<comment type="pathway">
    <text evidence="1">Metabolic intermediate biosynthesis; chorismate biosynthesis; chorismate from D-erythrose 4-phosphate and phosphoenolpyruvate: step 7/7.</text>
</comment>
<dbReference type="Gene3D" id="3.60.150.10">
    <property type="entry name" value="Chorismate synthase AroC"/>
    <property type="match status" value="1"/>
</dbReference>
<dbReference type="EMBL" id="JADFTS010000001">
    <property type="protein sequence ID" value="KAF9625074.1"/>
    <property type="molecule type" value="Genomic_DNA"/>
</dbReference>
<dbReference type="SUPFAM" id="SSF48592">
    <property type="entry name" value="GroEL equatorial domain-like"/>
    <property type="match status" value="1"/>
</dbReference>
<dbReference type="PROSITE" id="PS00788">
    <property type="entry name" value="CHORISMATE_SYNTHASE_2"/>
    <property type="match status" value="1"/>
</dbReference>
<dbReference type="GO" id="GO:0009423">
    <property type="term" value="P:chorismate biosynthetic process"/>
    <property type="evidence" value="ECO:0007669"/>
    <property type="project" value="UniProtKB-UniPathway"/>
</dbReference>
<gene>
    <name evidence="7" type="ORF">IFM89_017877</name>
</gene>
<dbReference type="Gene3D" id="1.10.560.10">
    <property type="entry name" value="GroEL-like equatorial domain"/>
    <property type="match status" value="1"/>
</dbReference>